<dbReference type="SMART" id="SM00530">
    <property type="entry name" value="HTH_XRE"/>
    <property type="match status" value="1"/>
</dbReference>
<dbReference type="SUPFAM" id="SSF47413">
    <property type="entry name" value="lambda repressor-like DNA-binding domains"/>
    <property type="match status" value="1"/>
</dbReference>
<evidence type="ECO:0000259" key="2">
    <source>
        <dbReference type="PROSITE" id="PS50943"/>
    </source>
</evidence>
<protein>
    <submittedName>
        <fullName evidence="3">Helix-turn-helix transcriptional regulator</fullName>
    </submittedName>
</protein>
<reference evidence="3 4" key="1">
    <citation type="submission" date="2023-02" db="EMBL/GenBank/DDBJ databases">
        <title>Evolution of Hrp T3SS in non-pathogenic Pseudomonas fluorescens.</title>
        <authorList>
            <person name="Liao K."/>
            <person name="Wei H."/>
            <person name="Gu Y."/>
        </authorList>
    </citation>
    <scope>NUCLEOTIDE SEQUENCE [LARGE SCALE GENOMIC DNA]</scope>
    <source>
        <strain evidence="3 4">FP2034</strain>
    </source>
</reference>
<dbReference type="InterPro" id="IPR001387">
    <property type="entry name" value="Cro/C1-type_HTH"/>
</dbReference>
<dbReference type="InterPro" id="IPR010982">
    <property type="entry name" value="Lambda_DNA-bd_dom_sf"/>
</dbReference>
<sequence>MKENTGERRREIIDDIVMQHVTGNETLGTAIRRLRLEVTGLDQETFAAMCNMSTKALYQIEKDKGNPTINTLEAILRKFGLRLGLTKVAINLYAPPPEQRKTDSKMPVRGANPKRKSVGQLSRVATLPSTAKAMDDDKGGPYE</sequence>
<feature type="region of interest" description="Disordered" evidence="1">
    <location>
        <begin position="96"/>
        <end position="143"/>
    </location>
</feature>
<evidence type="ECO:0000313" key="4">
    <source>
        <dbReference type="Proteomes" id="UP001224838"/>
    </source>
</evidence>
<keyword evidence="4" id="KW-1185">Reference proteome</keyword>
<name>A0ABY9F949_9PSED</name>
<feature type="domain" description="HTH cro/C1-type" evidence="2">
    <location>
        <begin position="31"/>
        <end position="86"/>
    </location>
</feature>
<accession>A0ABY9F949</accession>
<dbReference type="CDD" id="cd00093">
    <property type="entry name" value="HTH_XRE"/>
    <property type="match status" value="1"/>
</dbReference>
<dbReference type="Proteomes" id="UP001224838">
    <property type="component" value="Chromosome"/>
</dbReference>
<dbReference type="Gene3D" id="1.10.260.40">
    <property type="entry name" value="lambda repressor-like DNA-binding domains"/>
    <property type="match status" value="1"/>
</dbReference>
<proteinExistence type="predicted"/>
<evidence type="ECO:0000256" key="1">
    <source>
        <dbReference type="SAM" id="MobiDB-lite"/>
    </source>
</evidence>
<organism evidence="3 4">
    <name type="scientific">Pseudomonas beijingensis</name>
    <dbReference type="NCBI Taxonomy" id="2954101"/>
    <lineage>
        <taxon>Bacteria</taxon>
        <taxon>Pseudomonadati</taxon>
        <taxon>Pseudomonadota</taxon>
        <taxon>Gammaproteobacteria</taxon>
        <taxon>Pseudomonadales</taxon>
        <taxon>Pseudomonadaceae</taxon>
        <taxon>Pseudomonas</taxon>
    </lineage>
</organism>
<dbReference type="PROSITE" id="PS50943">
    <property type="entry name" value="HTH_CROC1"/>
    <property type="match status" value="1"/>
</dbReference>
<gene>
    <name evidence="3" type="ORF">PSH92_21585</name>
</gene>
<feature type="compositionally biased region" description="Basic and acidic residues" evidence="1">
    <location>
        <begin position="133"/>
        <end position="143"/>
    </location>
</feature>
<evidence type="ECO:0000313" key="3">
    <source>
        <dbReference type="EMBL" id="WLG99930.1"/>
    </source>
</evidence>
<dbReference type="Pfam" id="PF01381">
    <property type="entry name" value="HTH_3"/>
    <property type="match status" value="1"/>
</dbReference>
<dbReference type="RefSeq" id="WP_305468170.1">
    <property type="nucleotide sequence ID" value="NZ_CP117425.1"/>
</dbReference>
<dbReference type="EMBL" id="CP117451">
    <property type="protein sequence ID" value="WLG99930.1"/>
    <property type="molecule type" value="Genomic_DNA"/>
</dbReference>